<feature type="chain" id="PRO_5046179133" evidence="1">
    <location>
        <begin position="23"/>
        <end position="325"/>
    </location>
</feature>
<dbReference type="Pfam" id="PF10972">
    <property type="entry name" value="CsiV"/>
    <property type="match status" value="1"/>
</dbReference>
<comment type="caution">
    <text evidence="2">The sequence shown here is derived from an EMBL/GenBank/DDBJ whole genome shotgun (WGS) entry which is preliminary data.</text>
</comment>
<keyword evidence="1" id="KW-0732">Signal</keyword>
<evidence type="ECO:0000256" key="1">
    <source>
        <dbReference type="SAM" id="SignalP"/>
    </source>
</evidence>
<dbReference type="Proteomes" id="UP001499988">
    <property type="component" value="Unassembled WGS sequence"/>
</dbReference>
<organism evidence="2 3">
    <name type="scientific">Ferrimonas pelagia</name>
    <dbReference type="NCBI Taxonomy" id="1177826"/>
    <lineage>
        <taxon>Bacteria</taxon>
        <taxon>Pseudomonadati</taxon>
        <taxon>Pseudomonadota</taxon>
        <taxon>Gammaproteobacteria</taxon>
        <taxon>Alteromonadales</taxon>
        <taxon>Ferrimonadaceae</taxon>
        <taxon>Ferrimonas</taxon>
    </lineage>
</organism>
<feature type="signal peptide" evidence="1">
    <location>
        <begin position="1"/>
        <end position="22"/>
    </location>
</feature>
<evidence type="ECO:0000313" key="3">
    <source>
        <dbReference type="Proteomes" id="UP001499988"/>
    </source>
</evidence>
<dbReference type="InterPro" id="IPR021241">
    <property type="entry name" value="CsiV"/>
</dbReference>
<keyword evidence="3" id="KW-1185">Reference proteome</keyword>
<proteinExistence type="predicted"/>
<reference evidence="3" key="1">
    <citation type="journal article" date="2019" name="Int. J. Syst. Evol. Microbiol.">
        <title>The Global Catalogue of Microorganisms (GCM) 10K type strain sequencing project: providing services to taxonomists for standard genome sequencing and annotation.</title>
        <authorList>
            <consortium name="The Broad Institute Genomics Platform"/>
            <consortium name="The Broad Institute Genome Sequencing Center for Infectious Disease"/>
            <person name="Wu L."/>
            <person name="Ma J."/>
        </authorList>
    </citation>
    <scope>NUCLEOTIDE SEQUENCE [LARGE SCALE GENOMIC DNA]</scope>
    <source>
        <strain evidence="3">JCM 18401</strain>
    </source>
</reference>
<accession>A0ABP9EYP1</accession>
<dbReference type="RefSeq" id="WP_345335703.1">
    <property type="nucleotide sequence ID" value="NZ_BAABJZ010000083.1"/>
</dbReference>
<evidence type="ECO:0000313" key="2">
    <source>
        <dbReference type="EMBL" id="GAA4890461.1"/>
    </source>
</evidence>
<sequence length="325" mass="37554">MKTRICALLMAAVACTAGAEQATWFEVELLIFNRDNQSQERFPEEQLPLPAIAGQDLLGPVWMPDLSGLQQTLNTCSATEWLEDPAGCDQRRPEIISSVPAQLPIQAVANRLGDPRDGHAYLLTEDRLEFDGQARQLRQQGKRILLHTGWQMPVYSRRNAQPLMLYGGVNYGEQFNRDGHQRQLETQPEFARFNWFNSLLPRSQAPEPVWQLDGWLNIYLDHFLFIEARLDLRQPGERVWHGEERIEQDTLLANEPTATAPAVVELEHSEPYLFTINLDQNRRVRSREVHYFDHPQMGLVIQIRRMEQPKPEEEEEETLALPTNR</sequence>
<dbReference type="EMBL" id="BAABJZ010000083">
    <property type="protein sequence ID" value="GAA4890461.1"/>
    <property type="molecule type" value="Genomic_DNA"/>
</dbReference>
<gene>
    <name evidence="2" type="ORF">GCM10023333_24630</name>
</gene>
<protein>
    <submittedName>
        <fullName evidence="2">Peptidoglycan binding protein CsiV</fullName>
    </submittedName>
</protein>
<name>A0ABP9EYP1_9GAMM</name>
<dbReference type="PROSITE" id="PS51257">
    <property type="entry name" value="PROKAR_LIPOPROTEIN"/>
    <property type="match status" value="1"/>
</dbReference>